<evidence type="ECO:0000256" key="4">
    <source>
        <dbReference type="ARBA" id="ARBA00022968"/>
    </source>
</evidence>
<dbReference type="GO" id="GO:0000139">
    <property type="term" value="C:Golgi membrane"/>
    <property type="evidence" value="ECO:0007669"/>
    <property type="project" value="UniProtKB-SubCell"/>
</dbReference>
<keyword evidence="8" id="KW-0325">Glycoprotein</keyword>
<comment type="caution">
    <text evidence="10">The sequence shown here is derived from an EMBL/GenBank/DDBJ whole genome shotgun (WGS) entry which is preliminary data.</text>
</comment>
<evidence type="ECO:0000313" key="11">
    <source>
        <dbReference type="Proteomes" id="UP000719412"/>
    </source>
</evidence>
<dbReference type="EMBL" id="JABDTM020026838">
    <property type="protein sequence ID" value="KAH0811391.1"/>
    <property type="molecule type" value="Genomic_DNA"/>
</dbReference>
<evidence type="ECO:0000256" key="5">
    <source>
        <dbReference type="ARBA" id="ARBA00022989"/>
    </source>
</evidence>
<keyword evidence="11" id="KW-1185">Reference proteome</keyword>
<evidence type="ECO:0000256" key="3">
    <source>
        <dbReference type="ARBA" id="ARBA00022692"/>
    </source>
</evidence>
<dbReference type="PANTHER" id="PTHR12129">
    <property type="entry name" value="HEPARAN SULFATE 2-O-SULFOTRANSFERASE"/>
    <property type="match status" value="1"/>
</dbReference>
<evidence type="ECO:0000256" key="9">
    <source>
        <dbReference type="SAM" id="Phobius"/>
    </source>
</evidence>
<dbReference type="Proteomes" id="UP000719412">
    <property type="component" value="Unassembled WGS sequence"/>
</dbReference>
<feature type="transmembrane region" description="Helical" evidence="9">
    <location>
        <begin position="9"/>
        <end position="26"/>
    </location>
</feature>
<keyword evidence="7 9" id="KW-0472">Membrane</keyword>
<sequence length="323" mass="37999">MYRKLRQQWLLMPILVMLMFSGSFLFTKNHQVKVYYVKTTVRTTEAAFSAVPVKHVTKSLVELGKMDEINKFVLFLNQIPNCGAEVLIFLLQKMQGPNNYRHVRLKGGTNRSLTRIEQEEFVNDVYRVMRDEAVPLSLDRQLHFVNFTSFDKQSPTFINLIREPADKALSRSFYNNKQSDSDDLIQCLIQEKTNCSGAKINPHHLTVPYFCGHDPKCLRNNQWALQTAKNNVEKYYPVVGVLEELNATLEVLEHEIPYYFKGVENMYKKKMIDTFNRKKSKQPQATTRKRLKRILAKEYDFYNWVKRRLFKQLQMLYGDHGAH</sequence>
<dbReference type="GO" id="GO:0008146">
    <property type="term" value="F:sulfotransferase activity"/>
    <property type="evidence" value="ECO:0007669"/>
    <property type="project" value="InterPro"/>
</dbReference>
<dbReference type="AlphaFoldDB" id="A0A8J6HBW5"/>
<reference evidence="10" key="2">
    <citation type="submission" date="2021-08" db="EMBL/GenBank/DDBJ databases">
        <authorList>
            <person name="Eriksson T."/>
        </authorList>
    </citation>
    <scope>NUCLEOTIDE SEQUENCE</scope>
    <source>
        <strain evidence="10">Stoneville</strain>
        <tissue evidence="10">Whole head</tissue>
    </source>
</reference>
<proteinExistence type="predicted"/>
<gene>
    <name evidence="10" type="ORF">GEV33_011401</name>
</gene>
<keyword evidence="3 9" id="KW-0812">Transmembrane</keyword>
<dbReference type="InterPro" id="IPR007734">
    <property type="entry name" value="Heparan_SO4_2-O-STrfase"/>
</dbReference>
<keyword evidence="2" id="KW-0808">Transferase</keyword>
<evidence type="ECO:0000256" key="1">
    <source>
        <dbReference type="ARBA" id="ARBA00004323"/>
    </source>
</evidence>
<dbReference type="PANTHER" id="PTHR12129:SF15">
    <property type="entry name" value="URONYL 2-SULFOTRANSFERASE"/>
    <property type="match status" value="1"/>
</dbReference>
<reference evidence="10" key="1">
    <citation type="journal article" date="2020" name="J Insects Food Feed">
        <title>The yellow mealworm (Tenebrio molitor) genome: a resource for the emerging insects as food and feed industry.</title>
        <authorList>
            <person name="Eriksson T."/>
            <person name="Andere A."/>
            <person name="Kelstrup H."/>
            <person name="Emery V."/>
            <person name="Picard C."/>
        </authorList>
    </citation>
    <scope>NUCLEOTIDE SEQUENCE</scope>
    <source>
        <strain evidence="10">Stoneville</strain>
        <tissue evidence="10">Whole head</tissue>
    </source>
</reference>
<organism evidence="10 11">
    <name type="scientific">Tenebrio molitor</name>
    <name type="common">Yellow mealworm beetle</name>
    <dbReference type="NCBI Taxonomy" id="7067"/>
    <lineage>
        <taxon>Eukaryota</taxon>
        <taxon>Metazoa</taxon>
        <taxon>Ecdysozoa</taxon>
        <taxon>Arthropoda</taxon>
        <taxon>Hexapoda</taxon>
        <taxon>Insecta</taxon>
        <taxon>Pterygota</taxon>
        <taxon>Neoptera</taxon>
        <taxon>Endopterygota</taxon>
        <taxon>Coleoptera</taxon>
        <taxon>Polyphaga</taxon>
        <taxon>Cucujiformia</taxon>
        <taxon>Tenebrionidae</taxon>
        <taxon>Tenebrio</taxon>
    </lineage>
</organism>
<evidence type="ECO:0000313" key="10">
    <source>
        <dbReference type="EMBL" id="KAH0811391.1"/>
    </source>
</evidence>
<dbReference type="Gene3D" id="3.40.50.300">
    <property type="entry name" value="P-loop containing nucleotide triphosphate hydrolases"/>
    <property type="match status" value="1"/>
</dbReference>
<evidence type="ECO:0000256" key="8">
    <source>
        <dbReference type="ARBA" id="ARBA00023180"/>
    </source>
</evidence>
<dbReference type="InterPro" id="IPR027417">
    <property type="entry name" value="P-loop_NTPase"/>
</dbReference>
<evidence type="ECO:0000256" key="6">
    <source>
        <dbReference type="ARBA" id="ARBA00023034"/>
    </source>
</evidence>
<keyword evidence="5 9" id="KW-1133">Transmembrane helix</keyword>
<keyword evidence="4" id="KW-0735">Signal-anchor</keyword>
<keyword evidence="6" id="KW-0333">Golgi apparatus</keyword>
<evidence type="ECO:0000256" key="2">
    <source>
        <dbReference type="ARBA" id="ARBA00022679"/>
    </source>
</evidence>
<evidence type="ECO:0008006" key="12">
    <source>
        <dbReference type="Google" id="ProtNLM"/>
    </source>
</evidence>
<protein>
    <recommendedName>
        <fullName evidence="12">Uronyl 2-sulfotransferase</fullName>
    </recommendedName>
</protein>
<name>A0A8J6HBW5_TENMO</name>
<evidence type="ECO:0000256" key="7">
    <source>
        <dbReference type="ARBA" id="ARBA00023136"/>
    </source>
</evidence>
<comment type="subcellular location">
    <subcellularLocation>
        <location evidence="1">Golgi apparatus membrane</location>
        <topology evidence="1">Single-pass type II membrane protein</topology>
    </subcellularLocation>
</comment>
<accession>A0A8J6HBW5</accession>